<keyword evidence="2" id="KW-1185">Reference proteome</keyword>
<dbReference type="InParanoid" id="A0A1B7MR86"/>
<dbReference type="AlphaFoldDB" id="A0A1B7MR86"/>
<gene>
    <name evidence="1" type="ORF">K503DRAFT_396698</name>
</gene>
<accession>A0A1B7MR86</accession>
<organism evidence="1 2">
    <name type="scientific">Rhizopogon vinicolor AM-OR11-026</name>
    <dbReference type="NCBI Taxonomy" id="1314800"/>
    <lineage>
        <taxon>Eukaryota</taxon>
        <taxon>Fungi</taxon>
        <taxon>Dikarya</taxon>
        <taxon>Basidiomycota</taxon>
        <taxon>Agaricomycotina</taxon>
        <taxon>Agaricomycetes</taxon>
        <taxon>Agaricomycetidae</taxon>
        <taxon>Boletales</taxon>
        <taxon>Suillineae</taxon>
        <taxon>Rhizopogonaceae</taxon>
        <taxon>Rhizopogon</taxon>
    </lineage>
</organism>
<evidence type="ECO:0000313" key="2">
    <source>
        <dbReference type="Proteomes" id="UP000092154"/>
    </source>
</evidence>
<protein>
    <submittedName>
        <fullName evidence="1">Uncharacterized protein</fullName>
    </submittedName>
</protein>
<reference evidence="1 2" key="1">
    <citation type="submission" date="2016-06" db="EMBL/GenBank/DDBJ databases">
        <title>Comparative genomics of the ectomycorrhizal sister species Rhizopogon vinicolor and Rhizopogon vesiculosus (Basidiomycota: Boletales) reveals a divergence of the mating type B locus.</title>
        <authorList>
            <consortium name="DOE Joint Genome Institute"/>
            <person name="Mujic A.B."/>
            <person name="Kuo A."/>
            <person name="Tritt A."/>
            <person name="Lipzen A."/>
            <person name="Chen C."/>
            <person name="Johnson J."/>
            <person name="Sharma A."/>
            <person name="Barry K."/>
            <person name="Grigoriev I.V."/>
            <person name="Spatafora J.W."/>
        </authorList>
    </citation>
    <scope>NUCLEOTIDE SEQUENCE [LARGE SCALE GENOMIC DNA]</scope>
    <source>
        <strain evidence="1 2">AM-OR11-026</strain>
    </source>
</reference>
<sequence>MTLSFRSREWSVHRGAASGACFLRLNDVLLQGRHQLLSLDVRSFVSAMQGGPLR</sequence>
<proteinExistence type="predicted"/>
<dbReference type="EMBL" id="KV448531">
    <property type="protein sequence ID" value="OAX35119.1"/>
    <property type="molecule type" value="Genomic_DNA"/>
</dbReference>
<evidence type="ECO:0000313" key="1">
    <source>
        <dbReference type="EMBL" id="OAX35119.1"/>
    </source>
</evidence>
<dbReference type="Proteomes" id="UP000092154">
    <property type="component" value="Unassembled WGS sequence"/>
</dbReference>
<name>A0A1B7MR86_9AGAM</name>